<organism evidence="2 3">
    <name type="scientific">Undibacterium oligocarboniphilum</name>
    <dbReference type="NCBI Taxonomy" id="666702"/>
    <lineage>
        <taxon>Bacteria</taxon>
        <taxon>Pseudomonadati</taxon>
        <taxon>Pseudomonadota</taxon>
        <taxon>Betaproteobacteria</taxon>
        <taxon>Burkholderiales</taxon>
        <taxon>Oxalobacteraceae</taxon>
        <taxon>Undibacterium</taxon>
    </lineage>
</organism>
<proteinExistence type="predicted"/>
<evidence type="ECO:0000313" key="3">
    <source>
        <dbReference type="Proteomes" id="UP000588051"/>
    </source>
</evidence>
<dbReference type="RefSeq" id="WP_176804474.1">
    <property type="nucleotide sequence ID" value="NZ_JABXYJ010000008.1"/>
</dbReference>
<keyword evidence="1" id="KW-0732">Signal</keyword>
<gene>
    <name evidence="2" type="ORF">HV832_14005</name>
</gene>
<dbReference type="EMBL" id="JABXYJ010000008">
    <property type="protein sequence ID" value="NVO78939.1"/>
    <property type="molecule type" value="Genomic_DNA"/>
</dbReference>
<protein>
    <submittedName>
        <fullName evidence="2">Uncharacterized protein</fullName>
    </submittedName>
</protein>
<dbReference type="AlphaFoldDB" id="A0A850QIJ0"/>
<name>A0A850QIJ0_9BURK</name>
<keyword evidence="3" id="KW-1185">Reference proteome</keyword>
<comment type="caution">
    <text evidence="2">The sequence shown here is derived from an EMBL/GenBank/DDBJ whole genome shotgun (WGS) entry which is preliminary data.</text>
</comment>
<dbReference type="Proteomes" id="UP000588051">
    <property type="component" value="Unassembled WGS sequence"/>
</dbReference>
<feature type="chain" id="PRO_5032623793" evidence="1">
    <location>
        <begin position="26"/>
        <end position="121"/>
    </location>
</feature>
<accession>A0A850QIJ0</accession>
<reference evidence="2 3" key="1">
    <citation type="submission" date="2020-06" db="EMBL/GenBank/DDBJ databases">
        <authorList>
            <person name="Qiu C."/>
            <person name="Liu Z."/>
        </authorList>
    </citation>
    <scope>NUCLEOTIDE SEQUENCE [LARGE SCALE GENOMIC DNA]</scope>
    <source>
        <strain evidence="2 3">EM 1</strain>
    </source>
</reference>
<sequence>MQQRNTAKRKMLALIIGLAPLAASAHNPAPEPVSVGRACHEKDCSASAGVSRLYLIKNQNGYLVAVSDQELDAPAQIHRTGSAKQIRYQGKDQQVETTLVVRDHQTIAIDRLIATGDNDSE</sequence>
<evidence type="ECO:0000313" key="2">
    <source>
        <dbReference type="EMBL" id="NVO78939.1"/>
    </source>
</evidence>
<evidence type="ECO:0000256" key="1">
    <source>
        <dbReference type="SAM" id="SignalP"/>
    </source>
</evidence>
<feature type="signal peptide" evidence="1">
    <location>
        <begin position="1"/>
        <end position="25"/>
    </location>
</feature>